<dbReference type="AlphaFoldDB" id="A0A0B7A9Z9"/>
<dbReference type="EMBL" id="HACG01030592">
    <property type="protein sequence ID" value="CEK77457.1"/>
    <property type="molecule type" value="Transcribed_RNA"/>
</dbReference>
<evidence type="ECO:0008006" key="2">
    <source>
        <dbReference type="Google" id="ProtNLM"/>
    </source>
</evidence>
<reference evidence="1" key="1">
    <citation type="submission" date="2014-12" db="EMBL/GenBank/DDBJ databases">
        <title>Insight into the proteome of Arion vulgaris.</title>
        <authorList>
            <person name="Aradska J."/>
            <person name="Bulat T."/>
            <person name="Smidak R."/>
            <person name="Sarate P."/>
            <person name="Gangsoo J."/>
            <person name="Sialana F."/>
            <person name="Bilban M."/>
            <person name="Lubec G."/>
        </authorList>
    </citation>
    <scope>NUCLEOTIDE SEQUENCE</scope>
    <source>
        <tissue evidence="1">Skin</tissue>
    </source>
</reference>
<feature type="non-terminal residue" evidence="1">
    <location>
        <position position="245"/>
    </location>
</feature>
<accession>A0A0B7A9Z9</accession>
<organism evidence="1">
    <name type="scientific">Arion vulgaris</name>
    <dbReference type="NCBI Taxonomy" id="1028688"/>
    <lineage>
        <taxon>Eukaryota</taxon>
        <taxon>Metazoa</taxon>
        <taxon>Spiralia</taxon>
        <taxon>Lophotrochozoa</taxon>
        <taxon>Mollusca</taxon>
        <taxon>Gastropoda</taxon>
        <taxon>Heterobranchia</taxon>
        <taxon>Euthyneura</taxon>
        <taxon>Panpulmonata</taxon>
        <taxon>Eupulmonata</taxon>
        <taxon>Stylommatophora</taxon>
        <taxon>Helicina</taxon>
        <taxon>Arionoidea</taxon>
        <taxon>Arionidae</taxon>
        <taxon>Arion</taxon>
    </lineage>
</organism>
<evidence type="ECO:0000313" key="1">
    <source>
        <dbReference type="EMBL" id="CEK77457.1"/>
    </source>
</evidence>
<name>A0A0B7A9Z9_9EUPU</name>
<proteinExistence type="predicted"/>
<sequence length="245" mass="27358">MFLRVKCVVDVTMILLRGFFSLAVISSMNSLLSNDIIGVVQGSSAASDITPQSWPSRRRYHMKSDAYPAPRTSEQDVFASRVLHWHVLYCGKNRVCKDHAATNCYRCSPCQCDLNCTMFGDCCPDLVMETTGDDLQRPFTGSDINVLTCESTQFQNLRIKTSESNEINDGNDKSLMVKNKVEGKTALPPVLEGRHESYFMISHCPQHFTGDHSNCDEGNVIAPVTSQESDSVRTFKNVNCARCHD</sequence>
<protein>
    <recommendedName>
        <fullName evidence="2">SMB domain-containing protein</fullName>
    </recommendedName>
</protein>
<gene>
    <name evidence="1" type="primary">ORF104734</name>
</gene>